<dbReference type="AlphaFoldDB" id="A0A1A2YYS2"/>
<dbReference type="EMBL" id="LZKI01000073">
    <property type="protein sequence ID" value="OBI42402.1"/>
    <property type="molecule type" value="Genomic_DNA"/>
</dbReference>
<feature type="domain" description="GCVT N-terminal" evidence="2">
    <location>
        <begin position="26"/>
        <end position="235"/>
    </location>
</feature>
<dbReference type="NCBIfam" id="TIGR03317">
    <property type="entry name" value="ygfZ_signature"/>
    <property type="match status" value="1"/>
</dbReference>
<dbReference type="RefSeq" id="WP_065028438.1">
    <property type="nucleotide sequence ID" value="NZ_LZKI01000073.1"/>
</dbReference>
<dbReference type="PIRSF" id="PIRSF006487">
    <property type="entry name" value="GcvT"/>
    <property type="match status" value="1"/>
</dbReference>
<protein>
    <submittedName>
        <fullName evidence="3">Glycine cleavage system protein T</fullName>
    </submittedName>
</protein>
<evidence type="ECO:0000313" key="3">
    <source>
        <dbReference type="EMBL" id="OBI42402.1"/>
    </source>
</evidence>
<gene>
    <name evidence="3" type="ORF">A5708_20840</name>
</gene>
<dbReference type="Proteomes" id="UP000091846">
    <property type="component" value="Unassembled WGS sequence"/>
</dbReference>
<dbReference type="InterPro" id="IPR017703">
    <property type="entry name" value="YgfZ/GCV_T_CS"/>
</dbReference>
<dbReference type="InterPro" id="IPR045179">
    <property type="entry name" value="YgfZ/GcvT"/>
</dbReference>
<sequence length="364" mass="38521">MTRAVPAPETGPDAGAVWHYGDPLGEQRAADNEAILVDRSHRGVLTLTGNDRQTWLHSISTQFVSDLPDGASTQNLSLDGQGRVEDHWIQTELAGATYLDTEPWRAEPLLQYLHKMVFWSEVTPAAADLAVLSLLGPKLADQTVLDALGVDALPAELTAVAIGDGFVRRMPGTPGGQIELDLLVPRAAVGDWRKRLAQAGVRPSGVWAYEAHRVAAVRPRLGVDTDERTIPHEVGWIGGPDAGAVHLDKGCYRGQETVARVHNLGRPPRMLVLLHLDGSVDRPSTADPVLAGGRTVGRLGTVVDHVDLGPIALALLKRGLPADTELATGAEASVAAVIDADSLPATEQIGAGRLAVERLRGGAG</sequence>
<organism evidence="3 4">
    <name type="scientific">Mycobacterium colombiense</name>
    <dbReference type="NCBI Taxonomy" id="339268"/>
    <lineage>
        <taxon>Bacteria</taxon>
        <taxon>Bacillati</taxon>
        <taxon>Actinomycetota</taxon>
        <taxon>Actinomycetes</taxon>
        <taxon>Mycobacteriales</taxon>
        <taxon>Mycobacteriaceae</taxon>
        <taxon>Mycobacterium</taxon>
        <taxon>Mycobacterium avium complex (MAC)</taxon>
    </lineage>
</organism>
<dbReference type="OrthoDB" id="9796287at2"/>
<evidence type="ECO:0000313" key="4">
    <source>
        <dbReference type="Proteomes" id="UP000091846"/>
    </source>
</evidence>
<evidence type="ECO:0000256" key="1">
    <source>
        <dbReference type="ARBA" id="ARBA00022946"/>
    </source>
</evidence>
<dbReference type="GO" id="GO:0016226">
    <property type="term" value="P:iron-sulfur cluster assembly"/>
    <property type="evidence" value="ECO:0007669"/>
    <property type="project" value="TreeGrafter"/>
</dbReference>
<proteinExistence type="predicted"/>
<dbReference type="Pfam" id="PF01571">
    <property type="entry name" value="GCV_T"/>
    <property type="match status" value="1"/>
</dbReference>
<dbReference type="Gene3D" id="3.30.1360.120">
    <property type="entry name" value="Probable tRNA modification gtpase trme, domain 1"/>
    <property type="match status" value="1"/>
</dbReference>
<dbReference type="InterPro" id="IPR027266">
    <property type="entry name" value="TrmE/GcvT-like"/>
</dbReference>
<dbReference type="PANTHER" id="PTHR22602">
    <property type="entry name" value="TRANSFERASE CAF17, MITOCHONDRIAL-RELATED"/>
    <property type="match status" value="1"/>
</dbReference>
<name>A0A1A2YYS2_9MYCO</name>
<accession>A0A1A2YYS2</accession>
<dbReference type="SUPFAM" id="SSF103025">
    <property type="entry name" value="Folate-binding domain"/>
    <property type="match status" value="1"/>
</dbReference>
<dbReference type="PANTHER" id="PTHR22602:SF0">
    <property type="entry name" value="TRANSFERASE CAF17, MITOCHONDRIAL-RELATED"/>
    <property type="match status" value="1"/>
</dbReference>
<comment type="caution">
    <text evidence="3">The sequence shown here is derived from an EMBL/GenBank/DDBJ whole genome shotgun (WGS) entry which is preliminary data.</text>
</comment>
<dbReference type="InterPro" id="IPR006222">
    <property type="entry name" value="GCVT_N"/>
</dbReference>
<reference evidence="3 4" key="1">
    <citation type="submission" date="2016-06" db="EMBL/GenBank/DDBJ databases">
        <authorList>
            <person name="Kjaerup R.B."/>
            <person name="Dalgaard T.S."/>
            <person name="Juul-Madsen H.R."/>
        </authorList>
    </citation>
    <scope>NUCLEOTIDE SEQUENCE [LARGE SCALE GENOMIC DNA]</scope>
    <source>
        <strain evidence="3 4">E1334</strain>
    </source>
</reference>
<evidence type="ECO:0000259" key="2">
    <source>
        <dbReference type="Pfam" id="PF01571"/>
    </source>
</evidence>
<keyword evidence="1" id="KW-0809">Transit peptide</keyword>